<evidence type="ECO:0000313" key="2">
    <source>
        <dbReference type="EMBL" id="KAA8491261.1"/>
    </source>
</evidence>
<evidence type="ECO:0000313" key="3">
    <source>
        <dbReference type="Proteomes" id="UP000324585"/>
    </source>
</evidence>
<gene>
    <name evidence="2" type="ORF">FVE85_9556</name>
    <name evidence="1" type="ORF">FVE85_9886</name>
</gene>
<reference evidence="2" key="2">
    <citation type="submission" date="2019-09" db="EMBL/GenBank/DDBJ databases">
        <title>Expansion of phycobilisome linker gene families in mesophilic red algae.</title>
        <authorList>
            <person name="Lee J."/>
        </authorList>
    </citation>
    <scope>NUCLEOTIDE SEQUENCE [LARGE SCALE GENOMIC DNA]</scope>
    <source>
        <strain evidence="2">CCMP 1328</strain>
        <tissue evidence="2">Unicellular</tissue>
    </source>
</reference>
<keyword evidence="3" id="KW-1185">Reference proteome</keyword>
<comment type="caution">
    <text evidence="2">The sequence shown here is derived from an EMBL/GenBank/DDBJ whole genome shotgun (WGS) entry which is preliminary data.</text>
</comment>
<dbReference type="EMBL" id="VRMN01000015">
    <property type="protein sequence ID" value="KAA8491261.1"/>
    <property type="molecule type" value="Genomic_DNA"/>
</dbReference>
<dbReference type="AlphaFoldDB" id="A0A5J4YII7"/>
<proteinExistence type="predicted"/>
<reference evidence="3" key="1">
    <citation type="journal article" date="2019" name="Nat. Commun.">
        <title>Expansion of phycobilisome linker gene families in mesophilic red algae.</title>
        <authorList>
            <person name="Lee J."/>
            <person name="Kim D."/>
            <person name="Bhattacharya D."/>
            <person name="Yoon H.S."/>
        </authorList>
    </citation>
    <scope>NUCLEOTIDE SEQUENCE [LARGE SCALE GENOMIC DNA]</scope>
    <source>
        <strain evidence="3">CCMP 1328</strain>
    </source>
</reference>
<dbReference type="EMBL" id="VRMN01000017">
    <property type="protein sequence ID" value="KAA8490994.1"/>
    <property type="molecule type" value="Genomic_DNA"/>
</dbReference>
<sequence length="183" mass="20122">MDTLKSVLIQCRAGSGTPNTQTGNMKAMANDEMETPSVAVQTDVFAVVLIATLSMLASTHNSTAATFHNACYRTTTMCLTFDKDTKCLRSPKQAPLQMMCPTHRPQIHFVRPIGLPMLLPQKKSPHLSFFRCLGQQNLGHTLPQDSPTFPTSEGLKLACRATRHSTKLLQQQKRPSVGQKALT</sequence>
<protein>
    <submittedName>
        <fullName evidence="2">Uncharacterized protein</fullName>
    </submittedName>
</protein>
<accession>A0A5J4YII7</accession>
<organism evidence="2 3">
    <name type="scientific">Porphyridium purpureum</name>
    <name type="common">Red alga</name>
    <name type="synonym">Porphyridium cruentum</name>
    <dbReference type="NCBI Taxonomy" id="35688"/>
    <lineage>
        <taxon>Eukaryota</taxon>
        <taxon>Rhodophyta</taxon>
        <taxon>Bangiophyceae</taxon>
        <taxon>Porphyridiales</taxon>
        <taxon>Porphyridiaceae</taxon>
        <taxon>Porphyridium</taxon>
    </lineage>
</organism>
<name>A0A5J4YII7_PORPP</name>
<dbReference type="Proteomes" id="UP000324585">
    <property type="component" value="Unassembled WGS sequence"/>
</dbReference>
<evidence type="ECO:0000313" key="1">
    <source>
        <dbReference type="EMBL" id="KAA8490994.1"/>
    </source>
</evidence>